<evidence type="ECO:0000256" key="2">
    <source>
        <dbReference type="SAM" id="SignalP"/>
    </source>
</evidence>
<dbReference type="InterPro" id="IPR011094">
    <property type="entry name" value="Uncharacterised_LppY/LpqO"/>
</dbReference>
<organism evidence="3 4">
    <name type="scientific">Streptomyces olivaceiscleroticus</name>
    <dbReference type="NCBI Taxonomy" id="68245"/>
    <lineage>
        <taxon>Bacteria</taxon>
        <taxon>Bacillati</taxon>
        <taxon>Actinomycetota</taxon>
        <taxon>Actinomycetes</taxon>
        <taxon>Kitasatosporales</taxon>
        <taxon>Streptomycetaceae</taxon>
        <taxon>Streptomyces</taxon>
    </lineage>
</organism>
<name>A0ABN1BCL6_9ACTN</name>
<gene>
    <name evidence="3" type="ORF">GCM10010361_70340</name>
</gene>
<dbReference type="EMBL" id="BAAABY010000054">
    <property type="protein sequence ID" value="GAA0494903.1"/>
    <property type="molecule type" value="Genomic_DNA"/>
</dbReference>
<sequence>MTTRTGIRWGGLLLAFVLSLAAVSAAAWHDRVPEAARGHVGQQQAVPGHHAPGPDTGRPVPTSSADWDGVGNLLGRPGKMTPDNLTYRVFFPRSDLSVTSQGVQLALGTDLSNFAAFTVYADGQVMMMGDLVVTEQELEPAIDAIQAGDFAQHSIHKHLLSSRPALWWLHFDGMGGAGALARRFMSALRATGTPLAPTPAGRPVTGLNTAGINTALGYKGSSFFGTYVLEPPRRDTFAHHRRVLPPVPGPASSLRFQPLPDGRALANGDIAVREQEVQPVLRALRAARFTVVSLHNHFLDVRPSLYFTHFWAVGDEVRLARVLRKVLDRTNSPR</sequence>
<feature type="region of interest" description="Disordered" evidence="1">
    <location>
        <begin position="37"/>
        <end position="64"/>
    </location>
</feature>
<dbReference type="Proteomes" id="UP001500909">
    <property type="component" value="Unassembled WGS sequence"/>
</dbReference>
<comment type="caution">
    <text evidence="3">The sequence shown here is derived from an EMBL/GenBank/DDBJ whole genome shotgun (WGS) entry which is preliminary data.</text>
</comment>
<proteinExistence type="predicted"/>
<feature type="chain" id="PRO_5045432548" evidence="2">
    <location>
        <begin position="27"/>
        <end position="334"/>
    </location>
</feature>
<keyword evidence="4" id="KW-1185">Reference proteome</keyword>
<protein>
    <submittedName>
        <fullName evidence="3">DUF1259 domain-containing protein</fullName>
    </submittedName>
</protein>
<reference evidence="3 4" key="1">
    <citation type="journal article" date="2019" name="Int. J. Syst. Evol. Microbiol.">
        <title>The Global Catalogue of Microorganisms (GCM) 10K type strain sequencing project: providing services to taxonomists for standard genome sequencing and annotation.</title>
        <authorList>
            <consortium name="The Broad Institute Genomics Platform"/>
            <consortium name="The Broad Institute Genome Sequencing Center for Infectious Disease"/>
            <person name="Wu L."/>
            <person name="Ma J."/>
        </authorList>
    </citation>
    <scope>NUCLEOTIDE SEQUENCE [LARGE SCALE GENOMIC DNA]</scope>
    <source>
        <strain evidence="3 4">JCM 4805</strain>
    </source>
</reference>
<feature type="signal peptide" evidence="2">
    <location>
        <begin position="1"/>
        <end position="26"/>
    </location>
</feature>
<dbReference type="Pfam" id="PF07485">
    <property type="entry name" value="DUF1529"/>
    <property type="match status" value="2"/>
</dbReference>
<evidence type="ECO:0000313" key="4">
    <source>
        <dbReference type="Proteomes" id="UP001500909"/>
    </source>
</evidence>
<evidence type="ECO:0000256" key="1">
    <source>
        <dbReference type="SAM" id="MobiDB-lite"/>
    </source>
</evidence>
<evidence type="ECO:0000313" key="3">
    <source>
        <dbReference type="EMBL" id="GAA0494903.1"/>
    </source>
</evidence>
<accession>A0ABN1BCL6</accession>
<dbReference type="RefSeq" id="WP_346099535.1">
    <property type="nucleotide sequence ID" value="NZ_BAAABY010000054.1"/>
</dbReference>
<keyword evidence="2" id="KW-0732">Signal</keyword>